<dbReference type="InterPro" id="IPR000682">
    <property type="entry name" value="PCMT"/>
</dbReference>
<dbReference type="GO" id="GO:0032259">
    <property type="term" value="P:methylation"/>
    <property type="evidence" value="ECO:0007669"/>
    <property type="project" value="UniProtKB-KW"/>
</dbReference>
<keyword evidence="9" id="KW-1185">Reference proteome</keyword>
<dbReference type="GO" id="GO:0004719">
    <property type="term" value="F:protein-L-isoaspartate (D-aspartate) O-methyltransferase activity"/>
    <property type="evidence" value="ECO:0007669"/>
    <property type="project" value="UniProtKB-EC"/>
</dbReference>
<evidence type="ECO:0000256" key="4">
    <source>
        <dbReference type="ARBA" id="ARBA00022490"/>
    </source>
</evidence>
<sequence>MSSTSELNDWDVQKLALAKEKMLKLHLRGRDITDGHVLAAMKEVPREEFVPKPLVHNSYGDHPLPLDSQATISQPYIVALMTQLAKPRDYHRALDIGTGSGYQAAILSELVNEVYSVEISADLASSAEERLSRLGYNNVRVKQGNGYQGWEEHAPYNLIIVAASPPKIPNVLVEQLAVGGRLIIPVGTAVQRLDVITKISETQITREPYCNVSFVRMIEDQ</sequence>
<dbReference type="NCBIfam" id="TIGR00080">
    <property type="entry name" value="pimt"/>
    <property type="match status" value="1"/>
</dbReference>
<comment type="caution">
    <text evidence="8">The sequence shown here is derived from an EMBL/GenBank/DDBJ whole genome shotgun (WGS) entry which is preliminary data.</text>
</comment>
<keyword evidence="7" id="KW-0949">S-adenosyl-L-methionine</keyword>
<dbReference type="PROSITE" id="PS01279">
    <property type="entry name" value="PCMT"/>
    <property type="match status" value="1"/>
</dbReference>
<dbReference type="EC" id="2.1.1.77" evidence="3"/>
<dbReference type="NCBIfam" id="NF001453">
    <property type="entry name" value="PRK00312.1"/>
    <property type="match status" value="1"/>
</dbReference>
<name>A0AAV8V4H6_9RHOD</name>
<accession>A0AAV8V4H6</accession>
<dbReference type="Gene3D" id="3.40.50.150">
    <property type="entry name" value="Vaccinia Virus protein VP39"/>
    <property type="match status" value="1"/>
</dbReference>
<dbReference type="PANTHER" id="PTHR11579:SF0">
    <property type="entry name" value="PROTEIN-L-ISOASPARTATE(D-ASPARTATE) O-METHYLTRANSFERASE"/>
    <property type="match status" value="1"/>
</dbReference>
<protein>
    <recommendedName>
        <fullName evidence="3">protein-L-isoaspartate(D-aspartate) O-methyltransferase</fullName>
        <ecNumber evidence="3">2.1.1.77</ecNumber>
    </recommendedName>
</protein>
<dbReference type="InterPro" id="IPR029063">
    <property type="entry name" value="SAM-dependent_MTases_sf"/>
</dbReference>
<evidence type="ECO:0000313" key="8">
    <source>
        <dbReference type="EMBL" id="KAJ8908081.1"/>
    </source>
</evidence>
<evidence type="ECO:0000313" key="9">
    <source>
        <dbReference type="Proteomes" id="UP001157974"/>
    </source>
</evidence>
<dbReference type="Proteomes" id="UP001157974">
    <property type="component" value="Unassembled WGS sequence"/>
</dbReference>
<dbReference type="AlphaFoldDB" id="A0AAV8V4H6"/>
<keyword evidence="4" id="KW-0963">Cytoplasm</keyword>
<evidence type="ECO:0000256" key="1">
    <source>
        <dbReference type="ARBA" id="ARBA00004496"/>
    </source>
</evidence>
<dbReference type="PANTHER" id="PTHR11579">
    <property type="entry name" value="PROTEIN-L-ISOASPARTATE O-METHYLTRANSFERASE"/>
    <property type="match status" value="1"/>
</dbReference>
<evidence type="ECO:0000256" key="7">
    <source>
        <dbReference type="ARBA" id="ARBA00022691"/>
    </source>
</evidence>
<dbReference type="FunFam" id="3.40.50.150:FF:000010">
    <property type="entry name" value="Protein-L-isoaspartate O-methyltransferase"/>
    <property type="match status" value="1"/>
</dbReference>
<dbReference type="EMBL" id="JAMWBK010000002">
    <property type="protein sequence ID" value="KAJ8908081.1"/>
    <property type="molecule type" value="Genomic_DNA"/>
</dbReference>
<comment type="similarity">
    <text evidence="2">Belongs to the methyltransferase superfamily. L-isoaspartyl/D-aspartyl protein methyltransferase family.</text>
</comment>
<keyword evidence="5" id="KW-0489">Methyltransferase</keyword>
<gene>
    <name evidence="8" type="ORF">NDN08_008176</name>
</gene>
<dbReference type="CDD" id="cd02440">
    <property type="entry name" value="AdoMet_MTases"/>
    <property type="match status" value="1"/>
</dbReference>
<dbReference type="GO" id="GO:0005737">
    <property type="term" value="C:cytoplasm"/>
    <property type="evidence" value="ECO:0007669"/>
    <property type="project" value="UniProtKB-SubCell"/>
</dbReference>
<keyword evidence="6" id="KW-0808">Transferase</keyword>
<dbReference type="SUPFAM" id="SSF53335">
    <property type="entry name" value="S-adenosyl-L-methionine-dependent methyltransferases"/>
    <property type="match status" value="1"/>
</dbReference>
<comment type="subcellular location">
    <subcellularLocation>
        <location evidence="1">Cytoplasm</location>
    </subcellularLocation>
</comment>
<dbReference type="HAMAP" id="MF_00090">
    <property type="entry name" value="PIMT"/>
    <property type="match status" value="1"/>
</dbReference>
<evidence type="ECO:0000256" key="3">
    <source>
        <dbReference type="ARBA" id="ARBA00011890"/>
    </source>
</evidence>
<proteinExistence type="inferred from homology"/>
<evidence type="ECO:0000256" key="5">
    <source>
        <dbReference type="ARBA" id="ARBA00022603"/>
    </source>
</evidence>
<evidence type="ECO:0000256" key="6">
    <source>
        <dbReference type="ARBA" id="ARBA00022679"/>
    </source>
</evidence>
<organism evidence="8 9">
    <name type="scientific">Rhodosorus marinus</name>
    <dbReference type="NCBI Taxonomy" id="101924"/>
    <lineage>
        <taxon>Eukaryota</taxon>
        <taxon>Rhodophyta</taxon>
        <taxon>Stylonematophyceae</taxon>
        <taxon>Stylonematales</taxon>
        <taxon>Stylonemataceae</taxon>
        <taxon>Rhodosorus</taxon>
    </lineage>
</organism>
<dbReference type="Pfam" id="PF01135">
    <property type="entry name" value="PCMT"/>
    <property type="match status" value="1"/>
</dbReference>
<evidence type="ECO:0000256" key="2">
    <source>
        <dbReference type="ARBA" id="ARBA00005369"/>
    </source>
</evidence>
<reference evidence="8 9" key="1">
    <citation type="journal article" date="2023" name="Nat. Commun.">
        <title>Origin of minicircular mitochondrial genomes in red algae.</title>
        <authorList>
            <person name="Lee Y."/>
            <person name="Cho C.H."/>
            <person name="Lee Y.M."/>
            <person name="Park S.I."/>
            <person name="Yang J.H."/>
            <person name="West J.A."/>
            <person name="Bhattacharya D."/>
            <person name="Yoon H.S."/>
        </authorList>
    </citation>
    <scope>NUCLEOTIDE SEQUENCE [LARGE SCALE GENOMIC DNA]</scope>
    <source>
        <strain evidence="8 9">CCMP1338</strain>
        <tissue evidence="8">Whole cell</tissue>
    </source>
</reference>